<comment type="caution">
    <text evidence="2">The sequence shown here is derived from an EMBL/GenBank/DDBJ whole genome shotgun (WGS) entry which is preliminary data.</text>
</comment>
<proteinExistence type="predicted"/>
<evidence type="ECO:0000313" key="2">
    <source>
        <dbReference type="EMBL" id="TQV95819.1"/>
    </source>
</evidence>
<gene>
    <name evidence="2" type="ORF">IF1G_05648</name>
</gene>
<evidence type="ECO:0000313" key="3">
    <source>
        <dbReference type="Proteomes" id="UP000315783"/>
    </source>
</evidence>
<feature type="compositionally biased region" description="Polar residues" evidence="1">
    <location>
        <begin position="79"/>
        <end position="91"/>
    </location>
</feature>
<reference evidence="2 3" key="1">
    <citation type="journal article" date="2019" name="Appl. Microbiol. Biotechnol.">
        <title>Genome sequence of Isaria javanica and comparative genome analysis insights into family S53 peptidase evolution in fungal entomopathogens.</title>
        <authorList>
            <person name="Lin R."/>
            <person name="Zhang X."/>
            <person name="Xin B."/>
            <person name="Zou M."/>
            <person name="Gao Y."/>
            <person name="Qin F."/>
            <person name="Hu Q."/>
            <person name="Xie B."/>
            <person name="Cheng X."/>
        </authorList>
    </citation>
    <scope>NUCLEOTIDE SEQUENCE [LARGE SCALE GENOMIC DNA]</scope>
    <source>
        <strain evidence="2 3">IJ1G</strain>
    </source>
</reference>
<accession>A0A545V273</accession>
<protein>
    <submittedName>
        <fullName evidence="2">Uncharacterized protein</fullName>
    </submittedName>
</protein>
<name>A0A545V273_9HYPO</name>
<feature type="region of interest" description="Disordered" evidence="1">
    <location>
        <begin position="65"/>
        <end position="91"/>
    </location>
</feature>
<dbReference type="AlphaFoldDB" id="A0A545V273"/>
<dbReference type="Proteomes" id="UP000315783">
    <property type="component" value="Unassembled WGS sequence"/>
</dbReference>
<organism evidence="2 3">
    <name type="scientific">Cordyceps javanica</name>
    <dbReference type="NCBI Taxonomy" id="43265"/>
    <lineage>
        <taxon>Eukaryota</taxon>
        <taxon>Fungi</taxon>
        <taxon>Dikarya</taxon>
        <taxon>Ascomycota</taxon>
        <taxon>Pezizomycotina</taxon>
        <taxon>Sordariomycetes</taxon>
        <taxon>Hypocreomycetidae</taxon>
        <taxon>Hypocreales</taxon>
        <taxon>Cordycipitaceae</taxon>
        <taxon>Cordyceps</taxon>
    </lineage>
</organism>
<sequence length="91" mass="9878">MLHFSRNPHIRPRIYPVLGTNSSIWPSRWQDYDCLSTNHSFQGPSAATARLEICIRCAHIQANRAHQAGGGATDRAGSSAPSTAPSNPQPL</sequence>
<keyword evidence="3" id="KW-1185">Reference proteome</keyword>
<evidence type="ECO:0000256" key="1">
    <source>
        <dbReference type="SAM" id="MobiDB-lite"/>
    </source>
</evidence>
<dbReference type="EMBL" id="SPUK01000007">
    <property type="protein sequence ID" value="TQV95819.1"/>
    <property type="molecule type" value="Genomic_DNA"/>
</dbReference>